<organism evidence="2">
    <name type="scientific">Brassica campestris</name>
    <name type="common">Field mustard</name>
    <dbReference type="NCBI Taxonomy" id="3711"/>
    <lineage>
        <taxon>Eukaryota</taxon>
        <taxon>Viridiplantae</taxon>
        <taxon>Streptophyta</taxon>
        <taxon>Embryophyta</taxon>
        <taxon>Tracheophyta</taxon>
        <taxon>Spermatophyta</taxon>
        <taxon>Magnoliopsida</taxon>
        <taxon>eudicotyledons</taxon>
        <taxon>Gunneridae</taxon>
        <taxon>Pentapetalae</taxon>
        <taxon>rosids</taxon>
        <taxon>malvids</taxon>
        <taxon>Brassicales</taxon>
        <taxon>Brassicaceae</taxon>
        <taxon>Brassiceae</taxon>
        <taxon>Brassica</taxon>
    </lineage>
</organism>
<evidence type="ECO:0000313" key="2">
    <source>
        <dbReference type="EMBL" id="VDD23435.1"/>
    </source>
</evidence>
<dbReference type="EMBL" id="LR031586">
    <property type="protein sequence ID" value="VDD23435.1"/>
    <property type="molecule type" value="Genomic_DNA"/>
</dbReference>
<keyword evidence="1" id="KW-1133">Transmembrane helix</keyword>
<accession>A0A3P6DMK5</accession>
<keyword evidence="1" id="KW-0472">Membrane</keyword>
<gene>
    <name evidence="2" type="ORF">BRASC36T46104Z</name>
</gene>
<dbReference type="AlphaFoldDB" id="A0A3P6DMK5"/>
<name>A0A3P6DMK5_BRACM</name>
<reference evidence="2" key="1">
    <citation type="submission" date="2018-11" db="EMBL/GenBank/DDBJ databases">
        <authorList>
            <consortium name="Genoscope - CEA"/>
            <person name="William W."/>
        </authorList>
    </citation>
    <scope>NUCLEOTIDE SEQUENCE</scope>
</reference>
<sequence>MRLLRNLDIKMMREQPQSYRSRCGPTRCRIRSTSRKRVILLSGIKTLQMLLNAILGLSRVGQWFHQLFMQGEVCVT</sequence>
<feature type="transmembrane region" description="Helical" evidence="1">
    <location>
        <begin position="38"/>
        <end position="57"/>
    </location>
</feature>
<evidence type="ECO:0000256" key="1">
    <source>
        <dbReference type="SAM" id="Phobius"/>
    </source>
</evidence>
<proteinExistence type="predicted"/>
<keyword evidence="1" id="KW-0812">Transmembrane</keyword>
<protein>
    <submittedName>
        <fullName evidence="2">Uncharacterized protein</fullName>
    </submittedName>
</protein>